<name>A0A552U7X8_9SPHN</name>
<feature type="transmembrane region" description="Helical" evidence="6">
    <location>
        <begin position="441"/>
        <end position="470"/>
    </location>
</feature>
<evidence type="ECO:0000313" key="9">
    <source>
        <dbReference type="EMBL" id="TRW14320.1"/>
    </source>
</evidence>
<feature type="transmembrane region" description="Helical" evidence="6">
    <location>
        <begin position="373"/>
        <end position="395"/>
    </location>
</feature>
<dbReference type="Pfam" id="PF03772">
    <property type="entry name" value="Competence"/>
    <property type="match status" value="1"/>
</dbReference>
<keyword evidence="10" id="KW-1185">Reference proteome</keyword>
<feature type="transmembrane region" description="Helical" evidence="6">
    <location>
        <begin position="517"/>
        <end position="543"/>
    </location>
</feature>
<evidence type="ECO:0000256" key="6">
    <source>
        <dbReference type="SAM" id="Phobius"/>
    </source>
</evidence>
<comment type="subcellular location">
    <subcellularLocation>
        <location evidence="1">Cell membrane</location>
        <topology evidence="1">Multi-pass membrane protein</topology>
    </subcellularLocation>
</comment>
<feature type="transmembrane region" description="Helical" evidence="6">
    <location>
        <begin position="139"/>
        <end position="157"/>
    </location>
</feature>
<gene>
    <name evidence="9" type="ORF">FMM06_11445</name>
</gene>
<dbReference type="InterPro" id="IPR004477">
    <property type="entry name" value="ComEC_N"/>
</dbReference>
<evidence type="ECO:0000256" key="3">
    <source>
        <dbReference type="ARBA" id="ARBA00022692"/>
    </source>
</evidence>
<evidence type="ECO:0000256" key="5">
    <source>
        <dbReference type="ARBA" id="ARBA00023136"/>
    </source>
</evidence>
<keyword evidence="2" id="KW-1003">Cell membrane</keyword>
<keyword evidence="5 6" id="KW-0472">Membrane</keyword>
<proteinExistence type="predicted"/>
<dbReference type="OrthoDB" id="9790149at2"/>
<dbReference type="PANTHER" id="PTHR30619">
    <property type="entry name" value="DNA INTERNALIZATION/COMPETENCE PROTEIN COMEC/REC2"/>
    <property type="match status" value="1"/>
</dbReference>
<dbReference type="Pfam" id="PF13567">
    <property type="entry name" value="DUF4131"/>
    <property type="match status" value="1"/>
</dbReference>
<comment type="caution">
    <text evidence="9">The sequence shown here is derived from an EMBL/GenBank/DDBJ whole genome shotgun (WGS) entry which is preliminary data.</text>
</comment>
<keyword evidence="4 6" id="KW-1133">Transmembrane helix</keyword>
<reference evidence="9 10" key="1">
    <citation type="submission" date="2019-07" db="EMBL/GenBank/DDBJ databases">
        <title>Novel species isolated from glacier.</title>
        <authorList>
            <person name="Liu Q."/>
            <person name="Xin Y.-H."/>
        </authorList>
    </citation>
    <scope>NUCLEOTIDE SEQUENCE [LARGE SCALE GENOMIC DNA]</scope>
    <source>
        <strain evidence="9 10">LB1R16</strain>
    </source>
</reference>
<keyword evidence="3 6" id="KW-0812">Transmembrane</keyword>
<evidence type="ECO:0000256" key="1">
    <source>
        <dbReference type="ARBA" id="ARBA00004651"/>
    </source>
</evidence>
<protein>
    <submittedName>
        <fullName evidence="9">ComEC family competence protein</fullName>
    </submittedName>
</protein>
<evidence type="ECO:0000259" key="7">
    <source>
        <dbReference type="Pfam" id="PF03772"/>
    </source>
</evidence>
<evidence type="ECO:0000259" key="8">
    <source>
        <dbReference type="Pfam" id="PF13567"/>
    </source>
</evidence>
<evidence type="ECO:0000256" key="2">
    <source>
        <dbReference type="ARBA" id="ARBA00022475"/>
    </source>
</evidence>
<evidence type="ECO:0000256" key="4">
    <source>
        <dbReference type="ARBA" id="ARBA00022989"/>
    </source>
</evidence>
<feature type="transmembrane region" description="Helical" evidence="6">
    <location>
        <begin position="608"/>
        <end position="630"/>
    </location>
</feature>
<feature type="domain" description="DUF4131" evidence="8">
    <location>
        <begin position="166"/>
        <end position="309"/>
    </location>
</feature>
<organism evidence="9 10">
    <name type="scientific">Glacieibacterium frigidum</name>
    <dbReference type="NCBI Taxonomy" id="2593303"/>
    <lineage>
        <taxon>Bacteria</taxon>
        <taxon>Pseudomonadati</taxon>
        <taxon>Pseudomonadota</taxon>
        <taxon>Alphaproteobacteria</taxon>
        <taxon>Sphingomonadales</taxon>
        <taxon>Sphingosinicellaceae</taxon>
        <taxon>Glacieibacterium</taxon>
    </lineage>
</organism>
<feature type="transmembrane region" description="Helical" evidence="6">
    <location>
        <begin position="187"/>
        <end position="204"/>
    </location>
</feature>
<dbReference type="Proteomes" id="UP000317894">
    <property type="component" value="Unassembled WGS sequence"/>
</dbReference>
<dbReference type="GO" id="GO:0005886">
    <property type="term" value="C:plasma membrane"/>
    <property type="evidence" value="ECO:0007669"/>
    <property type="project" value="UniProtKB-SubCell"/>
</dbReference>
<dbReference type="PANTHER" id="PTHR30619:SF1">
    <property type="entry name" value="RECOMBINATION PROTEIN 2"/>
    <property type="match status" value="1"/>
</dbReference>
<sequence>MARGAFELHDRRLVGRQAEPVHAVEDRGDRGVGRSRAVGILDAQQEAAAVRLCIQIVEQRGARAADVKKARRRRREARHHSPALAGFRHCTSDRCGRCSPSGETGVRVSTGFGALQTRWAQAAPAAAIEAWLGSERHQLPLLAPVALGAGVALWFGLPWHDQRVAAAVVAGAAAVAGLALRGLSARLLLWGGVLVLLGLALAEWRSASVAAPVLTDRFTGEIAGVVEETQVTRGGERFRFRLTLDDPALPRHVRISAKGEPVPGVVPGARVTLKAALMPPAGPSVPGGYDFARRAWFSETGATGYPLGPVTVTARAPPPAGLLGWLAATRAAINARLYALVPGAAGAIGAAFVTGEQGPIPVPVAQDMRDAGLAHLLSISGLHIAIVVGGTLWFVRRTLTLSPWIALRWPVKGIAAAVAALAGVAYTLLAGGEVPTVRSCIATLIVLVGIAIGREALTLRMVAAGAFLILCVRPEALLGPSFQLSFAAVTGIVALYQSRFGRWLSDPARSQGWGARLARHLLALVVTGLVAEAMLAATALYHFNRAGLFGVVANLVAIPLTSFVVMPLLLLTLLADAVGVAAPAAWLLGQSLDVLVDVARVVAGWPGAVIRLPMMPDLAYAGIVAGGLWLCIWQGRLRFVGTLPLAAGLVAAVLARPPDLLVSGDGRHAAYLVPDGRLALLRDRAGDYIRDMWGDATAATTADVALADLPGARCSIDACVADLAAEGRRWRLLATISRDRVPRERFAPACAAADIVVSARRLPAWCAPRWLKLDRATLNTTGAVAIWLGSEPEVRTVAARIGDHPWLPVPAPYRARASVAETAPSYGDR</sequence>
<feature type="transmembrane region" description="Helical" evidence="6">
    <location>
        <begin position="637"/>
        <end position="655"/>
    </location>
</feature>
<dbReference type="AlphaFoldDB" id="A0A552U7X8"/>
<dbReference type="NCBIfam" id="TIGR00360">
    <property type="entry name" value="ComEC_N-term"/>
    <property type="match status" value="1"/>
</dbReference>
<dbReference type="InterPro" id="IPR052159">
    <property type="entry name" value="Competence_DNA_uptake"/>
</dbReference>
<evidence type="ECO:0000313" key="10">
    <source>
        <dbReference type="Proteomes" id="UP000317894"/>
    </source>
</evidence>
<accession>A0A552U7X8</accession>
<dbReference type="InterPro" id="IPR025405">
    <property type="entry name" value="DUF4131"/>
</dbReference>
<feature type="domain" description="ComEC/Rec2-related protein" evidence="7">
    <location>
        <begin position="353"/>
        <end position="635"/>
    </location>
</feature>
<feature type="transmembrane region" description="Helical" evidence="6">
    <location>
        <begin position="555"/>
        <end position="588"/>
    </location>
</feature>
<feature type="transmembrane region" description="Helical" evidence="6">
    <location>
        <begin position="407"/>
        <end position="429"/>
    </location>
</feature>
<feature type="transmembrane region" description="Helical" evidence="6">
    <location>
        <begin position="163"/>
        <end position="180"/>
    </location>
</feature>
<dbReference type="EMBL" id="VJWA01000002">
    <property type="protein sequence ID" value="TRW14320.1"/>
    <property type="molecule type" value="Genomic_DNA"/>
</dbReference>
<feature type="transmembrane region" description="Helical" evidence="6">
    <location>
        <begin position="477"/>
        <end position="497"/>
    </location>
</feature>